<gene>
    <name evidence="14" type="ORF">AWJ14_19945</name>
</gene>
<comment type="subunit">
    <text evidence="11">Part of an enzyme complex containing four subunits: a flavoprotein, an iron-sulfur protein, plus two membrane-anchoring proteins, SdhC and SdhD. The complex can form homotrimers.</text>
</comment>
<dbReference type="InterPro" id="IPR039023">
    <property type="entry name" value="SdhC_prok"/>
</dbReference>
<dbReference type="OrthoDB" id="7364127at2"/>
<dbReference type="Pfam" id="PF01127">
    <property type="entry name" value="Sdh_cyt"/>
    <property type="match status" value="1"/>
</dbReference>
<evidence type="ECO:0000256" key="11">
    <source>
        <dbReference type="ARBA" id="ARBA00025912"/>
    </source>
</evidence>
<dbReference type="InterPro" id="IPR034804">
    <property type="entry name" value="SQR/QFR_C/D"/>
</dbReference>
<dbReference type="Gene3D" id="1.20.1300.10">
    <property type="entry name" value="Fumarate reductase/succinate dehydrogenase, transmembrane subunit"/>
    <property type="match status" value="1"/>
</dbReference>
<evidence type="ECO:0000256" key="5">
    <source>
        <dbReference type="ARBA" id="ARBA00022617"/>
    </source>
</evidence>
<feature type="transmembrane region" description="Helical" evidence="13">
    <location>
        <begin position="59"/>
        <end position="80"/>
    </location>
</feature>
<comment type="caution">
    <text evidence="14">The sequence shown here is derived from an EMBL/GenBank/DDBJ whole genome shotgun (WGS) entry which is preliminary data.</text>
</comment>
<feature type="binding site" description="axial binding residue" evidence="12">
    <location>
        <position position="71"/>
    </location>
    <ligand>
        <name>heme</name>
        <dbReference type="ChEBI" id="CHEBI:30413"/>
        <note>ligand shared with second transmembrane subunit</note>
    </ligand>
    <ligandPart>
        <name>Fe</name>
        <dbReference type="ChEBI" id="CHEBI:18248"/>
    </ligandPart>
</feature>
<dbReference type="EMBL" id="LQZT01000042">
    <property type="protein sequence ID" value="OCW56361.1"/>
    <property type="molecule type" value="Genomic_DNA"/>
</dbReference>
<dbReference type="GO" id="GO:0046872">
    <property type="term" value="F:metal ion binding"/>
    <property type="evidence" value="ECO:0007669"/>
    <property type="project" value="UniProtKB-KW"/>
</dbReference>
<evidence type="ECO:0000313" key="14">
    <source>
        <dbReference type="EMBL" id="OCW56361.1"/>
    </source>
</evidence>
<dbReference type="PANTHER" id="PTHR41910:SF1">
    <property type="entry name" value="SUCCINATE DEHYDROGENASE HYDROPHOBIC MEMBRANE ANCHOR SUBUNIT"/>
    <property type="match status" value="1"/>
</dbReference>
<keyword evidence="8 13" id="KW-1133">Transmembrane helix</keyword>
<evidence type="ECO:0000256" key="1">
    <source>
        <dbReference type="ARBA" id="ARBA00004050"/>
    </source>
</evidence>
<keyword evidence="5 12" id="KW-0349">Heme</keyword>
<keyword evidence="6 13" id="KW-0812">Transmembrane</keyword>
<organism evidence="14 15">
    <name type="scientific">Hoeflea olei</name>
    <dbReference type="NCBI Taxonomy" id="1480615"/>
    <lineage>
        <taxon>Bacteria</taxon>
        <taxon>Pseudomonadati</taxon>
        <taxon>Pseudomonadota</taxon>
        <taxon>Alphaproteobacteria</taxon>
        <taxon>Hyphomicrobiales</taxon>
        <taxon>Rhizobiaceae</taxon>
        <taxon>Hoeflea</taxon>
    </lineage>
</organism>
<proteinExistence type="inferred from homology"/>
<feature type="transmembrane region" description="Helical" evidence="13">
    <location>
        <begin position="92"/>
        <end position="112"/>
    </location>
</feature>
<dbReference type="RefSeq" id="WP_066182413.1">
    <property type="nucleotide sequence ID" value="NZ_LQZT01000042.1"/>
</dbReference>
<keyword evidence="15" id="KW-1185">Reference proteome</keyword>
<dbReference type="PANTHER" id="PTHR41910">
    <property type="entry name" value="SUCCINATE DEHYDROGENASE 2 MEMBRANE SUBUNIT SDHC"/>
    <property type="match status" value="1"/>
</dbReference>
<evidence type="ECO:0000256" key="10">
    <source>
        <dbReference type="ARBA" id="ARBA00023136"/>
    </source>
</evidence>
<evidence type="ECO:0000256" key="2">
    <source>
        <dbReference type="ARBA" id="ARBA00004370"/>
    </source>
</evidence>
<comment type="subcellular location">
    <subcellularLocation>
        <location evidence="2">Membrane</location>
    </subcellularLocation>
</comment>
<evidence type="ECO:0000256" key="6">
    <source>
        <dbReference type="ARBA" id="ARBA00022692"/>
    </source>
</evidence>
<dbReference type="InterPro" id="IPR000701">
    <property type="entry name" value="SuccDH_FuR_B_TM-su"/>
</dbReference>
<evidence type="ECO:0000256" key="3">
    <source>
        <dbReference type="ARBA" id="ARBA00007244"/>
    </source>
</evidence>
<protein>
    <recommendedName>
        <fullName evidence="4">Succinate dehydrogenase cytochrome b556 subunit</fullName>
    </recommendedName>
</protein>
<evidence type="ECO:0000256" key="13">
    <source>
        <dbReference type="SAM" id="Phobius"/>
    </source>
</evidence>
<comment type="similarity">
    <text evidence="3">Belongs to the cytochrome b560 family.</text>
</comment>
<evidence type="ECO:0000256" key="7">
    <source>
        <dbReference type="ARBA" id="ARBA00022723"/>
    </source>
</evidence>
<reference evidence="14 15" key="1">
    <citation type="submission" date="2015-12" db="EMBL/GenBank/DDBJ databases">
        <authorList>
            <person name="Shamseldin A."/>
            <person name="Moawad H."/>
            <person name="Abd El-Rahim W.M."/>
            <person name="Sadowsky M.J."/>
        </authorList>
    </citation>
    <scope>NUCLEOTIDE SEQUENCE [LARGE SCALE GENOMIC DNA]</scope>
    <source>
        <strain evidence="14 15">JC234</strain>
    </source>
</reference>
<sequence length="113" mass="12568">MIRPHRSHPLWIAYLLHRLSGLGLALFLPVHFHVLAFALNQPERLDGFLRFADNPLVKLAEFGLVFLLAVHVFGGLRLLALEFLPWSPRQKTLAASAVAAAFLVAGTFFLQAV</sequence>
<keyword evidence="9 12" id="KW-0408">Iron</keyword>
<evidence type="ECO:0000256" key="4">
    <source>
        <dbReference type="ARBA" id="ARBA00020076"/>
    </source>
</evidence>
<dbReference type="NCBIfam" id="TIGR02970">
    <property type="entry name" value="succ_dehyd_cytB"/>
    <property type="match status" value="1"/>
</dbReference>
<comment type="function">
    <text evidence="1">Membrane-anchoring subunit of succinate dehydrogenase (SDH).</text>
</comment>
<dbReference type="PIRSF" id="PIRSF000178">
    <property type="entry name" value="SDH_cyt_b560"/>
    <property type="match status" value="1"/>
</dbReference>
<evidence type="ECO:0000256" key="8">
    <source>
        <dbReference type="ARBA" id="ARBA00022989"/>
    </source>
</evidence>
<accession>A0A1C1YS60</accession>
<evidence type="ECO:0000256" key="9">
    <source>
        <dbReference type="ARBA" id="ARBA00023004"/>
    </source>
</evidence>
<dbReference type="GO" id="GO:0009055">
    <property type="term" value="F:electron transfer activity"/>
    <property type="evidence" value="ECO:0007669"/>
    <property type="project" value="InterPro"/>
</dbReference>
<dbReference type="InterPro" id="IPR014314">
    <property type="entry name" value="Succ_DH_cytb556"/>
</dbReference>
<name>A0A1C1YS60_9HYPH</name>
<dbReference type="GO" id="GO:0016020">
    <property type="term" value="C:membrane"/>
    <property type="evidence" value="ECO:0007669"/>
    <property type="project" value="UniProtKB-SubCell"/>
</dbReference>
<dbReference type="SUPFAM" id="SSF81343">
    <property type="entry name" value="Fumarate reductase respiratory complex transmembrane subunits"/>
    <property type="match status" value="1"/>
</dbReference>
<feature type="transmembrane region" description="Helical" evidence="13">
    <location>
        <begin position="21"/>
        <end position="39"/>
    </location>
</feature>
<comment type="cofactor">
    <cofactor evidence="12">
        <name>heme</name>
        <dbReference type="ChEBI" id="CHEBI:30413"/>
    </cofactor>
    <text evidence="12">The heme is bound between the two transmembrane subunits.</text>
</comment>
<evidence type="ECO:0000256" key="12">
    <source>
        <dbReference type="PIRSR" id="PIRSR000178-1"/>
    </source>
</evidence>
<keyword evidence="10 13" id="KW-0472">Membrane</keyword>
<dbReference type="STRING" id="1480615.AWJ14_19945"/>
<dbReference type="AlphaFoldDB" id="A0A1C1YS60"/>
<dbReference type="Proteomes" id="UP000094795">
    <property type="component" value="Unassembled WGS sequence"/>
</dbReference>
<dbReference type="GO" id="GO:0006099">
    <property type="term" value="P:tricarboxylic acid cycle"/>
    <property type="evidence" value="ECO:0007669"/>
    <property type="project" value="InterPro"/>
</dbReference>
<keyword evidence="7 12" id="KW-0479">Metal-binding</keyword>
<evidence type="ECO:0000313" key="15">
    <source>
        <dbReference type="Proteomes" id="UP000094795"/>
    </source>
</evidence>